<dbReference type="AlphaFoldDB" id="A0A0F9NKC2"/>
<sequence>GFRVLLPLILILLKIIFVKFKKVLMSMSEKEISWDLTEIFTGCDDPKISKTMDALLEKAEDIINQYKGKINNVNFTAQNLHELLEKYEEILARVEDLEVFSDNSFLANMTLPETKALYNKVTDFQTTISKKLTFLELEIGKLVTNNPHIVNEETLSNYRNYLEKIRKKFPYKLSEAEEQLILEKDLYGANAWEQLRNSWISTRKFKAIVEGKEKTISYSDVFPLIQHPDRETRISVYKSVCGVLKKEEEIYSSALRNMCGDWAKTSKRRNYNSPIHHTLIDNETTQEIINNMMKIVENNTDIYQKFLKIKAKLLNLPKLGDVDILAYLPSEKKYSWLDIKQINLQVYNKFDKSLGEIVNDVFERNHVDASTREGKRAGGFCSPWFNGKSAFILTSFKGLFSDVMFLTHELGHGIHFYLASQEQTYLNYMPGLTVAETASIFGELLLTDYLLETTDSPNEIITLLTNLINWAGIIIFWVSVGMWFEQSLYNAIENGEYLDGKTISKYWCAARYKIYGDSVEYFDNMKWEWIIDHHYFRPSLRFYNYPYVYAQLFVYALYQTYKNEGESFVPKFKKLLSAGGSVSPVKLGKIVGLDITTPDFWNLGMKQYGVFVDELEKLTN</sequence>
<protein>
    <recommendedName>
        <fullName evidence="10">Peptidase M3A/M3B catalytic domain-containing protein</fullName>
    </recommendedName>
</protein>
<evidence type="ECO:0000256" key="3">
    <source>
        <dbReference type="ARBA" id="ARBA00022723"/>
    </source>
</evidence>
<evidence type="ECO:0000256" key="2">
    <source>
        <dbReference type="ARBA" id="ARBA00022670"/>
    </source>
</evidence>
<keyword evidence="3" id="KW-0479">Metal-binding</keyword>
<dbReference type="EMBL" id="LAZR01006848">
    <property type="protein sequence ID" value="KKM89250.1"/>
    <property type="molecule type" value="Genomic_DNA"/>
</dbReference>
<comment type="caution">
    <text evidence="9">The sequence shown here is derived from an EMBL/GenBank/DDBJ whole genome shotgun (WGS) entry which is preliminary data.</text>
</comment>
<dbReference type="InterPro" id="IPR042088">
    <property type="entry name" value="OligoPept_F_C"/>
</dbReference>
<comment type="cofactor">
    <cofactor evidence="1">
        <name>Zn(2+)</name>
        <dbReference type="ChEBI" id="CHEBI:29105"/>
    </cofactor>
</comment>
<dbReference type="GO" id="GO:0006508">
    <property type="term" value="P:proteolysis"/>
    <property type="evidence" value="ECO:0007669"/>
    <property type="project" value="UniProtKB-KW"/>
</dbReference>
<dbReference type="GO" id="GO:0046872">
    <property type="term" value="F:metal ion binding"/>
    <property type="evidence" value="ECO:0007669"/>
    <property type="project" value="UniProtKB-KW"/>
</dbReference>
<evidence type="ECO:0000256" key="6">
    <source>
        <dbReference type="ARBA" id="ARBA00023049"/>
    </source>
</evidence>
<dbReference type="Pfam" id="PF01432">
    <property type="entry name" value="Peptidase_M3"/>
    <property type="match status" value="1"/>
</dbReference>
<dbReference type="SUPFAM" id="SSF55486">
    <property type="entry name" value="Metalloproteases ('zincins'), catalytic domain"/>
    <property type="match status" value="1"/>
</dbReference>
<dbReference type="InterPro" id="IPR001567">
    <property type="entry name" value="Pept_M3A_M3B_dom"/>
</dbReference>
<keyword evidence="4" id="KW-0378">Hydrolase</keyword>
<dbReference type="InterPro" id="IPR013647">
    <property type="entry name" value="OligopepF_N_dom"/>
</dbReference>
<evidence type="ECO:0000256" key="4">
    <source>
        <dbReference type="ARBA" id="ARBA00022801"/>
    </source>
</evidence>
<dbReference type="CDD" id="cd09610">
    <property type="entry name" value="M3B_PepF"/>
    <property type="match status" value="1"/>
</dbReference>
<feature type="domain" description="Peptidase M3A/M3B catalytic" evidence="7">
    <location>
        <begin position="225"/>
        <end position="603"/>
    </location>
</feature>
<evidence type="ECO:0000256" key="1">
    <source>
        <dbReference type="ARBA" id="ARBA00001947"/>
    </source>
</evidence>
<dbReference type="Gene3D" id="1.10.1370.20">
    <property type="entry name" value="Oligoendopeptidase f, C-terminal domain"/>
    <property type="match status" value="1"/>
</dbReference>
<proteinExistence type="predicted"/>
<evidence type="ECO:0000313" key="9">
    <source>
        <dbReference type="EMBL" id="KKM89250.1"/>
    </source>
</evidence>
<feature type="domain" description="Oligopeptidase F N-terminal" evidence="8">
    <location>
        <begin position="151"/>
        <end position="198"/>
    </location>
</feature>
<evidence type="ECO:0000256" key="5">
    <source>
        <dbReference type="ARBA" id="ARBA00022833"/>
    </source>
</evidence>
<evidence type="ECO:0000259" key="8">
    <source>
        <dbReference type="Pfam" id="PF08439"/>
    </source>
</evidence>
<evidence type="ECO:0000259" key="7">
    <source>
        <dbReference type="Pfam" id="PF01432"/>
    </source>
</evidence>
<evidence type="ECO:0008006" key="10">
    <source>
        <dbReference type="Google" id="ProtNLM"/>
    </source>
</evidence>
<feature type="non-terminal residue" evidence="9">
    <location>
        <position position="1"/>
    </location>
</feature>
<name>A0A0F9NKC2_9ZZZZ</name>
<dbReference type="Pfam" id="PF08439">
    <property type="entry name" value="Peptidase_M3_N"/>
    <property type="match status" value="1"/>
</dbReference>
<keyword evidence="6" id="KW-0482">Metalloprotease</keyword>
<dbReference type="Gene3D" id="1.20.140.70">
    <property type="entry name" value="Oligopeptidase f, N-terminal domain"/>
    <property type="match status" value="1"/>
</dbReference>
<organism evidence="9">
    <name type="scientific">marine sediment metagenome</name>
    <dbReference type="NCBI Taxonomy" id="412755"/>
    <lineage>
        <taxon>unclassified sequences</taxon>
        <taxon>metagenomes</taxon>
        <taxon>ecological metagenomes</taxon>
    </lineage>
</organism>
<dbReference type="GO" id="GO:0004222">
    <property type="term" value="F:metalloendopeptidase activity"/>
    <property type="evidence" value="ECO:0007669"/>
    <property type="project" value="InterPro"/>
</dbReference>
<gene>
    <name evidence="9" type="ORF">LCGC14_1250540</name>
</gene>
<keyword evidence="2" id="KW-0645">Protease</keyword>
<reference evidence="9" key="1">
    <citation type="journal article" date="2015" name="Nature">
        <title>Complex archaea that bridge the gap between prokaryotes and eukaryotes.</title>
        <authorList>
            <person name="Spang A."/>
            <person name="Saw J.H."/>
            <person name="Jorgensen S.L."/>
            <person name="Zaremba-Niedzwiedzka K."/>
            <person name="Martijn J."/>
            <person name="Lind A.E."/>
            <person name="van Eijk R."/>
            <person name="Schleper C."/>
            <person name="Guy L."/>
            <person name="Ettema T.J."/>
        </authorList>
    </citation>
    <scope>NUCLEOTIDE SEQUENCE</scope>
</reference>
<keyword evidence="5" id="KW-0862">Zinc</keyword>
<accession>A0A0F9NKC2</accession>